<evidence type="ECO:0000259" key="5">
    <source>
        <dbReference type="PROSITE" id="PS50404"/>
    </source>
</evidence>
<dbReference type="Gene3D" id="3.40.30.10">
    <property type="entry name" value="Glutaredoxin"/>
    <property type="match status" value="1"/>
</dbReference>
<dbReference type="PROSITE" id="PS50404">
    <property type="entry name" value="GST_NTER"/>
    <property type="match status" value="1"/>
</dbReference>
<dbReference type="EMBL" id="JARBHA010000015">
    <property type="protein sequence ID" value="KAJ9680199.1"/>
    <property type="molecule type" value="Genomic_DNA"/>
</dbReference>
<evidence type="ECO:0000313" key="8">
    <source>
        <dbReference type="Proteomes" id="UP001168098"/>
    </source>
</evidence>
<feature type="domain" description="GST N-terminal" evidence="5">
    <location>
        <begin position="3"/>
        <end position="82"/>
    </location>
</feature>
<evidence type="ECO:0000256" key="3">
    <source>
        <dbReference type="ARBA" id="ARBA00047960"/>
    </source>
</evidence>
<dbReference type="SUPFAM" id="SSF52833">
    <property type="entry name" value="Thioredoxin-like"/>
    <property type="match status" value="1"/>
</dbReference>
<organism evidence="7 8">
    <name type="scientific">Vitis rotundifolia</name>
    <name type="common">Muscadine grape</name>
    <dbReference type="NCBI Taxonomy" id="103349"/>
    <lineage>
        <taxon>Eukaryota</taxon>
        <taxon>Viridiplantae</taxon>
        <taxon>Streptophyta</taxon>
        <taxon>Embryophyta</taxon>
        <taxon>Tracheophyta</taxon>
        <taxon>Spermatophyta</taxon>
        <taxon>Magnoliopsida</taxon>
        <taxon>eudicotyledons</taxon>
        <taxon>Gunneridae</taxon>
        <taxon>Pentapetalae</taxon>
        <taxon>rosids</taxon>
        <taxon>Vitales</taxon>
        <taxon>Vitaceae</taxon>
        <taxon>Viteae</taxon>
        <taxon>Vitis</taxon>
    </lineage>
</organism>
<dbReference type="InterPro" id="IPR010987">
    <property type="entry name" value="Glutathione-S-Trfase_C-like"/>
</dbReference>
<dbReference type="InterPro" id="IPR004045">
    <property type="entry name" value="Glutathione_S-Trfase_N"/>
</dbReference>
<comment type="catalytic activity">
    <reaction evidence="3">
        <text>RX + glutathione = an S-substituted glutathione + a halide anion + H(+)</text>
        <dbReference type="Rhea" id="RHEA:16437"/>
        <dbReference type="ChEBI" id="CHEBI:15378"/>
        <dbReference type="ChEBI" id="CHEBI:16042"/>
        <dbReference type="ChEBI" id="CHEBI:17792"/>
        <dbReference type="ChEBI" id="CHEBI:57925"/>
        <dbReference type="ChEBI" id="CHEBI:90779"/>
        <dbReference type="EC" id="2.5.1.18"/>
    </reaction>
</comment>
<comment type="similarity">
    <text evidence="4">Belongs to the GST superfamily.</text>
</comment>
<dbReference type="GO" id="GO:0004364">
    <property type="term" value="F:glutathione transferase activity"/>
    <property type="evidence" value="ECO:0007669"/>
    <property type="project" value="UniProtKB-EC"/>
</dbReference>
<dbReference type="InterPro" id="IPR036282">
    <property type="entry name" value="Glutathione-S-Trfase_C_sf"/>
</dbReference>
<dbReference type="Pfam" id="PF00043">
    <property type="entry name" value="GST_C"/>
    <property type="match status" value="1"/>
</dbReference>
<dbReference type="EC" id="2.5.1.18" evidence="1"/>
<dbReference type="InterPro" id="IPR045074">
    <property type="entry name" value="GST_C_Tau"/>
</dbReference>
<dbReference type="AlphaFoldDB" id="A0AA39DDX5"/>
<dbReference type="FunFam" id="1.20.1050.10:FF:000012">
    <property type="entry name" value="Tau class glutathione S-transferase"/>
    <property type="match status" value="1"/>
</dbReference>
<evidence type="ECO:0000256" key="1">
    <source>
        <dbReference type="ARBA" id="ARBA00012452"/>
    </source>
</evidence>
<sequence length="228" mass="25906">MAEEVKLFRTWSSSYALRIVWALKIKGIEYETIFENLPDKSPSLLHYNPVNKQVPVLVHNGKPIVESLVILEYIDETWKQAPLLPEDPYERAMARFWAKFGDDKVLTSIRSVLMKQGKEQEEAMVPAMENLKFLEEELKGKKFFGGEKIGFVDLALGWLGNSISILEEIVGLKIVDEEKFPLLSAWMQDFADASIIKDNWPPRDKMIVKFQALLDAAAIAESATSSSK</sequence>
<dbReference type="SFLD" id="SFLDS00019">
    <property type="entry name" value="Glutathione_Transferase_(cytos"/>
    <property type="match status" value="1"/>
</dbReference>
<evidence type="ECO:0000259" key="6">
    <source>
        <dbReference type="PROSITE" id="PS50405"/>
    </source>
</evidence>
<dbReference type="SFLD" id="SFLDG01152">
    <property type="entry name" value="Main.3:_Omega-_and_Tau-like"/>
    <property type="match status" value="1"/>
</dbReference>
<dbReference type="PROSITE" id="PS50405">
    <property type="entry name" value="GST_CTER"/>
    <property type="match status" value="1"/>
</dbReference>
<keyword evidence="8" id="KW-1185">Reference proteome</keyword>
<dbReference type="PANTHER" id="PTHR11260">
    <property type="entry name" value="GLUTATHIONE S-TRANSFERASE, GST, SUPERFAMILY, GST DOMAIN CONTAINING"/>
    <property type="match status" value="1"/>
</dbReference>
<evidence type="ECO:0000256" key="2">
    <source>
        <dbReference type="ARBA" id="ARBA00022679"/>
    </source>
</evidence>
<dbReference type="Proteomes" id="UP001168098">
    <property type="component" value="Unassembled WGS sequence"/>
</dbReference>
<keyword evidence="2" id="KW-0808">Transferase</keyword>
<evidence type="ECO:0000256" key="4">
    <source>
        <dbReference type="RuleBase" id="RU003494"/>
    </source>
</evidence>
<dbReference type="CDD" id="cd03185">
    <property type="entry name" value="GST_C_Tau"/>
    <property type="match status" value="1"/>
</dbReference>
<gene>
    <name evidence="7" type="ORF">PVL29_019487</name>
</gene>
<evidence type="ECO:0000313" key="7">
    <source>
        <dbReference type="EMBL" id="KAJ9680199.1"/>
    </source>
</evidence>
<proteinExistence type="inferred from homology"/>
<comment type="caution">
    <text evidence="7">The sequence shown here is derived from an EMBL/GenBank/DDBJ whole genome shotgun (WGS) entry which is preliminary data.</text>
</comment>
<dbReference type="SUPFAM" id="SSF47616">
    <property type="entry name" value="GST C-terminal domain-like"/>
    <property type="match status" value="1"/>
</dbReference>
<dbReference type="InterPro" id="IPR040079">
    <property type="entry name" value="Glutathione_S-Trfase"/>
</dbReference>
<accession>A0AA39DDX5</accession>
<dbReference type="SFLD" id="SFLDG00358">
    <property type="entry name" value="Main_(cytGST)"/>
    <property type="match status" value="1"/>
</dbReference>
<name>A0AA39DDX5_VITRO</name>
<dbReference type="FunFam" id="3.40.30.10:FF:000014">
    <property type="entry name" value="Tau class glutathione S-transferase"/>
    <property type="match status" value="1"/>
</dbReference>
<protein>
    <recommendedName>
        <fullName evidence="1">glutathione transferase</fullName>
        <ecNumber evidence="1">2.5.1.18</ecNumber>
    </recommendedName>
</protein>
<dbReference type="GO" id="GO:0006749">
    <property type="term" value="P:glutathione metabolic process"/>
    <property type="evidence" value="ECO:0007669"/>
    <property type="project" value="InterPro"/>
</dbReference>
<dbReference type="Gene3D" id="1.20.1050.10">
    <property type="match status" value="1"/>
</dbReference>
<dbReference type="InterPro" id="IPR045073">
    <property type="entry name" value="Omega/Tau-like"/>
</dbReference>
<dbReference type="GO" id="GO:0005737">
    <property type="term" value="C:cytoplasm"/>
    <property type="evidence" value="ECO:0007669"/>
    <property type="project" value="TreeGrafter"/>
</dbReference>
<dbReference type="CDD" id="cd03058">
    <property type="entry name" value="GST_N_Tau"/>
    <property type="match status" value="1"/>
</dbReference>
<dbReference type="InterPro" id="IPR004046">
    <property type="entry name" value="GST_C"/>
</dbReference>
<dbReference type="Pfam" id="PF02798">
    <property type="entry name" value="GST_N"/>
    <property type="match status" value="1"/>
</dbReference>
<dbReference type="InterPro" id="IPR036249">
    <property type="entry name" value="Thioredoxin-like_sf"/>
</dbReference>
<dbReference type="PANTHER" id="PTHR11260:SF729">
    <property type="entry name" value="GLUTATHIONE TRANSFERASE"/>
    <property type="match status" value="1"/>
</dbReference>
<feature type="domain" description="GST C-terminal" evidence="6">
    <location>
        <begin position="87"/>
        <end position="210"/>
    </location>
</feature>
<reference evidence="7 8" key="1">
    <citation type="journal article" date="2023" name="BMC Biotechnol.">
        <title>Vitis rotundifolia cv Carlos genome sequencing.</title>
        <authorList>
            <person name="Huff M."/>
            <person name="Hulse-Kemp A."/>
            <person name="Scheffler B."/>
            <person name="Youngblood R."/>
            <person name="Simpson S."/>
            <person name="Babiker E."/>
            <person name="Staton M."/>
        </authorList>
    </citation>
    <scope>NUCLEOTIDE SEQUENCE [LARGE SCALE GENOMIC DNA]</scope>
    <source>
        <tissue evidence="7">Leaf</tissue>
    </source>
</reference>